<dbReference type="InterPro" id="IPR052719">
    <property type="entry name" value="CvpA-like"/>
</dbReference>
<proteinExistence type="predicted"/>
<sequence length="162" mass="18016">MEWIDYAILAVIGLSIAISLVRGFVREAMSLGVWIAAFVVASRFHPELAVYFSGIEDTMVRNGVAVAILFVITLIVGALITHLMATLVQKTGLTGTDRFLGAIFGALRGVLIVCALLFFMDSFTQSATTPWWAQSVLIPHFEIYIQWFFEYLQNSSSFLKQD</sequence>
<evidence type="ECO:0000256" key="3">
    <source>
        <dbReference type="ARBA" id="ARBA00022989"/>
    </source>
</evidence>
<dbReference type="EMBL" id="VJWL01000001">
    <property type="protein sequence ID" value="TRW49339.1"/>
    <property type="molecule type" value="Genomic_DNA"/>
</dbReference>
<keyword evidence="2 5" id="KW-0812">Transmembrane</keyword>
<keyword evidence="4 5" id="KW-0472">Membrane</keyword>
<reference evidence="6 7" key="1">
    <citation type="submission" date="2019-07" db="EMBL/GenBank/DDBJ databases">
        <authorList>
            <person name="Yang M."/>
            <person name="Zhao D."/>
            <person name="Xiang H."/>
        </authorList>
    </citation>
    <scope>NUCLEOTIDE SEQUENCE [LARGE SCALE GENOMIC DNA]</scope>
    <source>
        <strain evidence="6 7">IM1326</strain>
    </source>
</reference>
<gene>
    <name evidence="6" type="ORF">FM042_00230</name>
</gene>
<name>A0A552X375_9GAMM</name>
<feature type="transmembrane region" description="Helical" evidence="5">
    <location>
        <begin position="64"/>
        <end position="87"/>
    </location>
</feature>
<dbReference type="Pfam" id="PF02674">
    <property type="entry name" value="Colicin_V"/>
    <property type="match status" value="1"/>
</dbReference>
<dbReference type="Proteomes" id="UP000320359">
    <property type="component" value="Unassembled WGS sequence"/>
</dbReference>
<keyword evidence="3 5" id="KW-1133">Transmembrane helix</keyword>
<dbReference type="RefSeq" id="WP_143233761.1">
    <property type="nucleotide sequence ID" value="NZ_VJWL01000001.1"/>
</dbReference>
<evidence type="ECO:0000256" key="5">
    <source>
        <dbReference type="SAM" id="Phobius"/>
    </source>
</evidence>
<accession>A0A552X375</accession>
<organism evidence="6 7">
    <name type="scientific">Aliidiomarina halalkaliphila</name>
    <dbReference type="NCBI Taxonomy" id="2593535"/>
    <lineage>
        <taxon>Bacteria</taxon>
        <taxon>Pseudomonadati</taxon>
        <taxon>Pseudomonadota</taxon>
        <taxon>Gammaproteobacteria</taxon>
        <taxon>Alteromonadales</taxon>
        <taxon>Idiomarinaceae</taxon>
        <taxon>Aliidiomarina</taxon>
    </lineage>
</organism>
<dbReference type="AlphaFoldDB" id="A0A552X375"/>
<feature type="transmembrane region" description="Helical" evidence="5">
    <location>
        <begin position="99"/>
        <end position="119"/>
    </location>
</feature>
<feature type="transmembrane region" description="Helical" evidence="5">
    <location>
        <begin position="32"/>
        <end position="52"/>
    </location>
</feature>
<dbReference type="GO" id="GO:0016020">
    <property type="term" value="C:membrane"/>
    <property type="evidence" value="ECO:0007669"/>
    <property type="project" value="UniProtKB-SubCell"/>
</dbReference>
<feature type="transmembrane region" description="Helical" evidence="5">
    <location>
        <begin position="6"/>
        <end position="25"/>
    </location>
</feature>
<evidence type="ECO:0000313" key="6">
    <source>
        <dbReference type="EMBL" id="TRW49339.1"/>
    </source>
</evidence>
<evidence type="ECO:0000313" key="7">
    <source>
        <dbReference type="Proteomes" id="UP000320359"/>
    </source>
</evidence>
<comment type="caution">
    <text evidence="6">The sequence shown here is derived from an EMBL/GenBank/DDBJ whole genome shotgun (WGS) entry which is preliminary data.</text>
</comment>
<protein>
    <submittedName>
        <fullName evidence="6">Bacteriocin production protein</fullName>
    </submittedName>
</protein>
<evidence type="ECO:0000256" key="1">
    <source>
        <dbReference type="ARBA" id="ARBA00004141"/>
    </source>
</evidence>
<dbReference type="OrthoDB" id="9810601at2"/>
<comment type="subcellular location">
    <subcellularLocation>
        <location evidence="1">Membrane</location>
        <topology evidence="1">Multi-pass membrane protein</topology>
    </subcellularLocation>
</comment>
<dbReference type="PANTHER" id="PTHR36926">
    <property type="entry name" value="COLICIN V PRODUCTION PROTEIN"/>
    <property type="match status" value="1"/>
</dbReference>
<keyword evidence="7" id="KW-1185">Reference proteome</keyword>
<evidence type="ECO:0000256" key="4">
    <source>
        <dbReference type="ARBA" id="ARBA00023136"/>
    </source>
</evidence>
<evidence type="ECO:0000256" key="2">
    <source>
        <dbReference type="ARBA" id="ARBA00022692"/>
    </source>
</evidence>
<dbReference type="GO" id="GO:0009403">
    <property type="term" value="P:toxin biosynthetic process"/>
    <property type="evidence" value="ECO:0007669"/>
    <property type="project" value="InterPro"/>
</dbReference>
<dbReference type="InterPro" id="IPR003825">
    <property type="entry name" value="Colicin-V_CvpA"/>
</dbReference>
<dbReference type="PANTHER" id="PTHR36926:SF1">
    <property type="entry name" value="COLICIN V PRODUCTION PROTEIN"/>
    <property type="match status" value="1"/>
</dbReference>